<evidence type="ECO:0008006" key="4">
    <source>
        <dbReference type="Google" id="ProtNLM"/>
    </source>
</evidence>
<dbReference type="AlphaFoldDB" id="A0A2K2CIY8"/>
<evidence type="ECO:0000313" key="1">
    <source>
        <dbReference type="EMBL" id="PNT62004.1"/>
    </source>
</evidence>
<dbReference type="Proteomes" id="UP000008810">
    <property type="component" value="Chromosome 5"/>
</dbReference>
<protein>
    <recommendedName>
        <fullName evidence="4">Leucine-rich repeat-containing N-terminal plant-type domain-containing protein</fullName>
    </recommendedName>
</protein>
<gene>
    <name evidence="2" type="primary">LOC112269238</name>
    <name evidence="1" type="ORF">BRADI_5g23956v3</name>
</gene>
<accession>A0A2K2CIY8</accession>
<evidence type="ECO:0000313" key="3">
    <source>
        <dbReference type="Proteomes" id="UP000008810"/>
    </source>
</evidence>
<dbReference type="Gramene" id="PNT62004">
    <property type="protein sequence ID" value="PNT62004"/>
    <property type="gene ID" value="BRADI_5g23956v3"/>
</dbReference>
<reference evidence="1 2" key="1">
    <citation type="journal article" date="2010" name="Nature">
        <title>Genome sequencing and analysis of the model grass Brachypodium distachyon.</title>
        <authorList>
            <consortium name="International Brachypodium Initiative"/>
        </authorList>
    </citation>
    <scope>NUCLEOTIDE SEQUENCE [LARGE SCALE GENOMIC DNA]</scope>
    <source>
        <strain evidence="1">Bd21</strain>
        <strain evidence="2">cv. Bd21</strain>
    </source>
</reference>
<evidence type="ECO:0000313" key="2">
    <source>
        <dbReference type="EnsemblPlants" id="PNT62004"/>
    </source>
</evidence>
<sequence length="126" mass="14335">MTTSVLLCFFGCIMEERATLLDIRSSLTRARSSQFGAPVLTAPVRMNWQIQRMMLGNLTVFSAFHELLYLDLSYNKPCSLSCFEGTPSDPNCCQNITCNNRYIYILTNLTQEFRIRGSTYVLGILL</sequence>
<reference evidence="1" key="2">
    <citation type="submission" date="2017-06" db="EMBL/GenBank/DDBJ databases">
        <title>WGS assembly of Brachypodium distachyon.</title>
        <authorList>
            <consortium name="The International Brachypodium Initiative"/>
            <person name="Lucas S."/>
            <person name="Harmon-Smith M."/>
            <person name="Lail K."/>
            <person name="Tice H."/>
            <person name="Grimwood J."/>
            <person name="Bruce D."/>
            <person name="Barry K."/>
            <person name="Shu S."/>
            <person name="Lindquist E."/>
            <person name="Wang M."/>
            <person name="Pitluck S."/>
            <person name="Vogel J.P."/>
            <person name="Garvin D.F."/>
            <person name="Mockler T.C."/>
            <person name="Schmutz J."/>
            <person name="Rokhsar D."/>
            <person name="Bevan M.W."/>
        </authorList>
    </citation>
    <scope>NUCLEOTIDE SEQUENCE</scope>
    <source>
        <strain evidence="1">Bd21</strain>
    </source>
</reference>
<name>A0A2K2CIY8_BRADI</name>
<dbReference type="EnsemblPlants" id="PNT62004">
    <property type="protein sequence ID" value="PNT62004"/>
    <property type="gene ID" value="BRADI_5g23956v3"/>
</dbReference>
<proteinExistence type="predicted"/>
<keyword evidence="3" id="KW-1185">Reference proteome</keyword>
<reference evidence="2" key="3">
    <citation type="submission" date="2018-08" db="UniProtKB">
        <authorList>
            <consortium name="EnsemblPlants"/>
        </authorList>
    </citation>
    <scope>IDENTIFICATION</scope>
    <source>
        <strain evidence="2">cv. Bd21</strain>
    </source>
</reference>
<dbReference type="EMBL" id="CM000884">
    <property type="protein sequence ID" value="PNT62004.1"/>
    <property type="molecule type" value="Genomic_DNA"/>
</dbReference>
<organism evidence="1">
    <name type="scientific">Brachypodium distachyon</name>
    <name type="common">Purple false brome</name>
    <name type="synonym">Trachynia distachya</name>
    <dbReference type="NCBI Taxonomy" id="15368"/>
    <lineage>
        <taxon>Eukaryota</taxon>
        <taxon>Viridiplantae</taxon>
        <taxon>Streptophyta</taxon>
        <taxon>Embryophyta</taxon>
        <taxon>Tracheophyta</taxon>
        <taxon>Spermatophyta</taxon>
        <taxon>Magnoliopsida</taxon>
        <taxon>Liliopsida</taxon>
        <taxon>Poales</taxon>
        <taxon>Poaceae</taxon>
        <taxon>BOP clade</taxon>
        <taxon>Pooideae</taxon>
        <taxon>Stipodae</taxon>
        <taxon>Brachypodieae</taxon>
        <taxon>Brachypodium</taxon>
    </lineage>
</organism>